<gene>
    <name evidence="7" type="ORF">M8C21_031514</name>
</gene>
<dbReference type="GO" id="GO:0055085">
    <property type="term" value="P:transmembrane transport"/>
    <property type="evidence" value="ECO:0007669"/>
    <property type="project" value="InterPro"/>
</dbReference>
<dbReference type="Pfam" id="PF00916">
    <property type="entry name" value="Sulfate_transp"/>
    <property type="match status" value="1"/>
</dbReference>
<evidence type="ECO:0000313" key="7">
    <source>
        <dbReference type="EMBL" id="KAI7748228.1"/>
    </source>
</evidence>
<keyword evidence="3 5" id="KW-1133">Transmembrane helix</keyword>
<evidence type="ECO:0000313" key="8">
    <source>
        <dbReference type="Proteomes" id="UP001206925"/>
    </source>
</evidence>
<comment type="subcellular location">
    <subcellularLocation>
        <location evidence="1">Membrane</location>
        <topology evidence="1">Multi-pass membrane protein</topology>
    </subcellularLocation>
</comment>
<accession>A0AAD5GQG1</accession>
<keyword evidence="8" id="KW-1185">Reference proteome</keyword>
<evidence type="ECO:0000259" key="6">
    <source>
        <dbReference type="Pfam" id="PF00916"/>
    </source>
</evidence>
<protein>
    <recommendedName>
        <fullName evidence="6">SLC26A/SulP transporter domain-containing protein</fullName>
    </recommendedName>
</protein>
<dbReference type="EMBL" id="JAMZMK010006576">
    <property type="protein sequence ID" value="KAI7748228.1"/>
    <property type="molecule type" value="Genomic_DNA"/>
</dbReference>
<sequence>MFVYLIIRTPSEEVRSRVPNGRVLNSPDPPGFLQQICQSIKNNVFPQGNTCSSDDDDDEKKHSACSHVVAVLSSIFRSSTQLGCMEVLSRPPLIYSVMGTSQEVAIGPVAVVSLLISSMISKLVDPVSYRNLVFTATFFAGTFQALFGILRLGFVIDFLSHAAIVGFMGGAAIVIGLQQLKSLLGITHFTTKTDVVSVLLIHLALHGIL</sequence>
<feature type="transmembrane region" description="Helical" evidence="5">
    <location>
        <begin position="158"/>
        <end position="177"/>
    </location>
</feature>
<dbReference type="GO" id="GO:0016020">
    <property type="term" value="C:membrane"/>
    <property type="evidence" value="ECO:0007669"/>
    <property type="project" value="UniProtKB-SubCell"/>
</dbReference>
<organism evidence="7 8">
    <name type="scientific">Ambrosia artemisiifolia</name>
    <name type="common">Common ragweed</name>
    <dbReference type="NCBI Taxonomy" id="4212"/>
    <lineage>
        <taxon>Eukaryota</taxon>
        <taxon>Viridiplantae</taxon>
        <taxon>Streptophyta</taxon>
        <taxon>Embryophyta</taxon>
        <taxon>Tracheophyta</taxon>
        <taxon>Spermatophyta</taxon>
        <taxon>Magnoliopsida</taxon>
        <taxon>eudicotyledons</taxon>
        <taxon>Gunneridae</taxon>
        <taxon>Pentapetalae</taxon>
        <taxon>asterids</taxon>
        <taxon>campanulids</taxon>
        <taxon>Asterales</taxon>
        <taxon>Asteraceae</taxon>
        <taxon>Asteroideae</taxon>
        <taxon>Heliantheae alliance</taxon>
        <taxon>Heliantheae</taxon>
        <taxon>Ambrosia</taxon>
    </lineage>
</organism>
<reference evidence="7" key="1">
    <citation type="submission" date="2022-06" db="EMBL/GenBank/DDBJ databases">
        <title>Uncovering the hologenomic basis of an extraordinary plant invasion.</title>
        <authorList>
            <person name="Bieker V.C."/>
            <person name="Martin M.D."/>
            <person name="Gilbert T."/>
            <person name="Hodgins K."/>
            <person name="Battlay P."/>
            <person name="Petersen B."/>
            <person name="Wilson J."/>
        </authorList>
    </citation>
    <scope>NUCLEOTIDE SEQUENCE</scope>
    <source>
        <strain evidence="7">AA19_3_7</strain>
        <tissue evidence="7">Leaf</tissue>
    </source>
</reference>
<dbReference type="AlphaFoldDB" id="A0AAD5GQG1"/>
<feature type="transmembrane region" description="Helical" evidence="5">
    <location>
        <begin position="131"/>
        <end position="152"/>
    </location>
</feature>
<evidence type="ECO:0000256" key="4">
    <source>
        <dbReference type="ARBA" id="ARBA00023136"/>
    </source>
</evidence>
<dbReference type="Proteomes" id="UP001206925">
    <property type="component" value="Unassembled WGS sequence"/>
</dbReference>
<feature type="domain" description="SLC26A/SulP transporter" evidence="6">
    <location>
        <begin position="91"/>
        <end position="199"/>
    </location>
</feature>
<evidence type="ECO:0000256" key="3">
    <source>
        <dbReference type="ARBA" id="ARBA00022989"/>
    </source>
</evidence>
<dbReference type="InterPro" id="IPR011547">
    <property type="entry name" value="SLC26A/SulP_dom"/>
</dbReference>
<dbReference type="PANTHER" id="PTHR11814">
    <property type="entry name" value="SULFATE TRANSPORTER"/>
    <property type="match status" value="1"/>
</dbReference>
<evidence type="ECO:0000256" key="2">
    <source>
        <dbReference type="ARBA" id="ARBA00022692"/>
    </source>
</evidence>
<keyword evidence="4 5" id="KW-0472">Membrane</keyword>
<proteinExistence type="predicted"/>
<evidence type="ECO:0000256" key="5">
    <source>
        <dbReference type="SAM" id="Phobius"/>
    </source>
</evidence>
<dbReference type="InterPro" id="IPR001902">
    <property type="entry name" value="SLC26A/SulP_fam"/>
</dbReference>
<keyword evidence="2 5" id="KW-0812">Transmembrane</keyword>
<evidence type="ECO:0000256" key="1">
    <source>
        <dbReference type="ARBA" id="ARBA00004141"/>
    </source>
</evidence>
<comment type="caution">
    <text evidence="7">The sequence shown here is derived from an EMBL/GenBank/DDBJ whole genome shotgun (WGS) entry which is preliminary data.</text>
</comment>
<name>A0AAD5GQG1_AMBAR</name>